<evidence type="ECO:0000256" key="2">
    <source>
        <dbReference type="ARBA" id="ARBA00023054"/>
    </source>
</evidence>
<evidence type="ECO:0000259" key="5">
    <source>
        <dbReference type="Pfam" id="PF25954"/>
    </source>
</evidence>
<evidence type="ECO:0000313" key="6">
    <source>
        <dbReference type="EMBL" id="SDO75383.1"/>
    </source>
</evidence>
<dbReference type="SUPFAM" id="SSF111369">
    <property type="entry name" value="HlyD-like secretion proteins"/>
    <property type="match status" value="1"/>
</dbReference>
<keyword evidence="7" id="KW-1185">Reference proteome</keyword>
<dbReference type="OrthoDB" id="9778236at2"/>
<sequence length="356" mass="39096">MKKPMVVVVVILVVAAAVIFGRKWYRRDSEGQPGHMLKIYGTVDIRDASLAFKEQERITEVLVEEGDRVESGQVLARLKSDLVMAAIREAQGRIGEQEQVVKRLAAGSRPQEIAQARAEVEAARVQVANNLKVLRRLEKTSGSGASSKLDLDEARSRFEVERALLKVKQKALDLVIEGPRAEDRAAADYRLAAARAGLAQLQVRLADMTLTAPASGTIESRILEPGEMAGPGQPVLILALTDPKWVRAYVSEPDLGRIRTGMTARVISDSFPEQPVQAVVGFISPVAEFTPRTVQTEELRTKLVYETRVVVADPDNRLRLGMPVTVVVDEEPRPQKGASSPLRQDSTAGREVLREK</sequence>
<dbReference type="Proteomes" id="UP000199073">
    <property type="component" value="Unassembled WGS sequence"/>
</dbReference>
<dbReference type="InterPro" id="IPR050465">
    <property type="entry name" value="UPF0194_transport"/>
</dbReference>
<proteinExistence type="predicted"/>
<organism evidence="6 7">
    <name type="scientific">Desulforhopalus singaporensis</name>
    <dbReference type="NCBI Taxonomy" id="91360"/>
    <lineage>
        <taxon>Bacteria</taxon>
        <taxon>Pseudomonadati</taxon>
        <taxon>Thermodesulfobacteriota</taxon>
        <taxon>Desulfobulbia</taxon>
        <taxon>Desulfobulbales</taxon>
        <taxon>Desulfocapsaceae</taxon>
        <taxon>Desulforhopalus</taxon>
    </lineage>
</organism>
<dbReference type="AlphaFoldDB" id="A0A1H0M4N3"/>
<dbReference type="Gene3D" id="2.40.50.100">
    <property type="match status" value="1"/>
</dbReference>
<dbReference type="RefSeq" id="WP_092220356.1">
    <property type="nucleotide sequence ID" value="NZ_FNJI01000005.1"/>
</dbReference>
<protein>
    <submittedName>
        <fullName evidence="6">HlyD family secretion protein</fullName>
    </submittedName>
</protein>
<feature type="region of interest" description="Disordered" evidence="3">
    <location>
        <begin position="329"/>
        <end position="356"/>
    </location>
</feature>
<name>A0A1H0M4N3_9BACT</name>
<feature type="domain" description="YbhG-like alpha-helical hairpin" evidence="4">
    <location>
        <begin position="88"/>
        <end position="206"/>
    </location>
</feature>
<evidence type="ECO:0000256" key="3">
    <source>
        <dbReference type="SAM" id="MobiDB-lite"/>
    </source>
</evidence>
<dbReference type="STRING" id="91360.SAMN05660330_00980"/>
<keyword evidence="2" id="KW-0175">Coiled coil</keyword>
<feature type="compositionally biased region" description="Polar residues" evidence="3">
    <location>
        <begin position="337"/>
        <end position="347"/>
    </location>
</feature>
<dbReference type="GO" id="GO:0030313">
    <property type="term" value="C:cell envelope"/>
    <property type="evidence" value="ECO:0007669"/>
    <property type="project" value="UniProtKB-SubCell"/>
</dbReference>
<dbReference type="PANTHER" id="PTHR32347">
    <property type="entry name" value="EFFLUX SYSTEM COMPONENT YKNX-RELATED"/>
    <property type="match status" value="1"/>
</dbReference>
<evidence type="ECO:0000256" key="1">
    <source>
        <dbReference type="ARBA" id="ARBA00004196"/>
    </source>
</evidence>
<dbReference type="Pfam" id="PF25881">
    <property type="entry name" value="HH_YBHG"/>
    <property type="match status" value="1"/>
</dbReference>
<evidence type="ECO:0000313" key="7">
    <source>
        <dbReference type="Proteomes" id="UP000199073"/>
    </source>
</evidence>
<comment type="subcellular location">
    <subcellularLocation>
        <location evidence="1">Cell envelope</location>
    </subcellularLocation>
</comment>
<accession>A0A1H0M4N3</accession>
<dbReference type="EMBL" id="FNJI01000005">
    <property type="protein sequence ID" value="SDO75383.1"/>
    <property type="molecule type" value="Genomic_DNA"/>
</dbReference>
<dbReference type="PANTHER" id="PTHR32347:SF23">
    <property type="entry name" value="BLL5650 PROTEIN"/>
    <property type="match status" value="1"/>
</dbReference>
<reference evidence="6 7" key="1">
    <citation type="submission" date="2016-10" db="EMBL/GenBank/DDBJ databases">
        <authorList>
            <person name="de Groot N.N."/>
        </authorList>
    </citation>
    <scope>NUCLEOTIDE SEQUENCE [LARGE SCALE GENOMIC DNA]</scope>
    <source>
        <strain evidence="6 7">DSM 12130</strain>
    </source>
</reference>
<dbReference type="Pfam" id="PF25954">
    <property type="entry name" value="Beta-barrel_RND_2"/>
    <property type="match status" value="1"/>
</dbReference>
<dbReference type="InterPro" id="IPR059052">
    <property type="entry name" value="HH_YbhG-like"/>
</dbReference>
<dbReference type="Gene3D" id="2.40.30.170">
    <property type="match status" value="1"/>
</dbReference>
<feature type="domain" description="CusB-like beta-barrel" evidence="5">
    <location>
        <begin position="245"/>
        <end position="329"/>
    </location>
</feature>
<evidence type="ECO:0000259" key="4">
    <source>
        <dbReference type="Pfam" id="PF25881"/>
    </source>
</evidence>
<gene>
    <name evidence="6" type="ORF">SAMN05660330_00980</name>
</gene>
<dbReference type="InterPro" id="IPR058792">
    <property type="entry name" value="Beta-barrel_RND_2"/>
</dbReference>